<accession>A0ABS2PJZ1</accession>
<evidence type="ECO:0000313" key="1">
    <source>
        <dbReference type="EMBL" id="MBM7635666.1"/>
    </source>
</evidence>
<protein>
    <recommendedName>
        <fullName evidence="3">30S ribosomal protein S15</fullName>
    </recommendedName>
</protein>
<dbReference type="RefSeq" id="WP_205016600.1">
    <property type="nucleotide sequence ID" value="NZ_JAFBEI010000007.1"/>
</dbReference>
<organism evidence="1 2">
    <name type="scientific">Streptococcus saliviloxodontae</name>
    <dbReference type="NCBI Taxonomy" id="1349416"/>
    <lineage>
        <taxon>Bacteria</taxon>
        <taxon>Bacillati</taxon>
        <taxon>Bacillota</taxon>
        <taxon>Bacilli</taxon>
        <taxon>Lactobacillales</taxon>
        <taxon>Streptococcaceae</taxon>
        <taxon>Streptococcus</taxon>
    </lineage>
</organism>
<evidence type="ECO:0008006" key="3">
    <source>
        <dbReference type="Google" id="ProtNLM"/>
    </source>
</evidence>
<proteinExistence type="predicted"/>
<comment type="caution">
    <text evidence="1">The sequence shown here is derived from an EMBL/GenBank/DDBJ whole genome shotgun (WGS) entry which is preliminary data.</text>
</comment>
<reference evidence="1 2" key="1">
    <citation type="submission" date="2021-01" db="EMBL/GenBank/DDBJ databases">
        <title>Genomic Encyclopedia of Type Strains, Phase IV (KMG-IV): sequencing the most valuable type-strain genomes for metagenomic binning, comparative biology and taxonomic classification.</title>
        <authorList>
            <person name="Goeker M."/>
        </authorList>
    </citation>
    <scope>NUCLEOTIDE SEQUENCE [LARGE SCALE GENOMIC DNA]</scope>
    <source>
        <strain evidence="1 2">DSM 27513</strain>
    </source>
</reference>
<dbReference type="Proteomes" id="UP000809081">
    <property type="component" value="Unassembled WGS sequence"/>
</dbReference>
<name>A0ABS2PJZ1_9STRE</name>
<evidence type="ECO:0000313" key="2">
    <source>
        <dbReference type="Proteomes" id="UP000809081"/>
    </source>
</evidence>
<keyword evidence="2" id="KW-1185">Reference proteome</keyword>
<dbReference type="EMBL" id="JAFBEI010000007">
    <property type="protein sequence ID" value="MBM7635666.1"/>
    <property type="molecule type" value="Genomic_DNA"/>
</dbReference>
<gene>
    <name evidence="1" type="ORF">JOC31_000467</name>
</gene>
<sequence>MLLSDQLLQRSQAIRQVYHGLEVKHHGKEWSLEEDLLALSNDIGNLNRLVMTKQGRYYDETPYTLEQKLAENIWWLLEISQRLDVDIQAEMETFLSQKESQLKIEI</sequence>
<dbReference type="CDD" id="cd11543">
    <property type="entry name" value="NTP-PPase_u6"/>
    <property type="match status" value="1"/>
</dbReference>
<dbReference type="Gene3D" id="1.10.287.1080">
    <property type="entry name" value="MazG-like"/>
    <property type="match status" value="1"/>
</dbReference>